<protein>
    <submittedName>
        <fullName evidence="1">Uncharacterized protein</fullName>
    </submittedName>
</protein>
<keyword evidence="2" id="KW-1185">Reference proteome</keyword>
<dbReference type="EMBL" id="CASHTH010002963">
    <property type="protein sequence ID" value="CAI8037867.1"/>
    <property type="molecule type" value="Genomic_DNA"/>
</dbReference>
<dbReference type="EMBL" id="CASHTH010002963">
    <property type="protein sequence ID" value="CAI8037868.1"/>
    <property type="molecule type" value="Genomic_DNA"/>
</dbReference>
<evidence type="ECO:0000313" key="2">
    <source>
        <dbReference type="Proteomes" id="UP001174909"/>
    </source>
</evidence>
<organism evidence="1 2">
    <name type="scientific">Geodia barretti</name>
    <name type="common">Barrett's horny sponge</name>
    <dbReference type="NCBI Taxonomy" id="519541"/>
    <lineage>
        <taxon>Eukaryota</taxon>
        <taxon>Metazoa</taxon>
        <taxon>Porifera</taxon>
        <taxon>Demospongiae</taxon>
        <taxon>Heteroscleromorpha</taxon>
        <taxon>Tetractinellida</taxon>
        <taxon>Astrophorina</taxon>
        <taxon>Geodiidae</taxon>
        <taxon>Geodia</taxon>
    </lineage>
</organism>
<sequence>MPSIVVMVVLVDNDPLNVSRGLYRTSKKVIDPL</sequence>
<name>A0AA35WXU1_GEOBA</name>
<accession>A0AA35WXU1</accession>
<reference evidence="1" key="1">
    <citation type="submission" date="2023-03" db="EMBL/GenBank/DDBJ databases">
        <authorList>
            <person name="Steffen K."/>
            <person name="Cardenas P."/>
        </authorList>
    </citation>
    <scope>NUCLEOTIDE SEQUENCE</scope>
</reference>
<evidence type="ECO:0000313" key="1">
    <source>
        <dbReference type="EMBL" id="CAI8037868.1"/>
    </source>
</evidence>
<comment type="caution">
    <text evidence="1">The sequence shown here is derived from an EMBL/GenBank/DDBJ whole genome shotgun (WGS) entry which is preliminary data.</text>
</comment>
<gene>
    <name evidence="1" type="ORF">GBAR_LOCUS21154</name>
</gene>
<proteinExistence type="predicted"/>
<dbReference type="AlphaFoldDB" id="A0AA35WXU1"/>
<dbReference type="Proteomes" id="UP001174909">
    <property type="component" value="Unassembled WGS sequence"/>
</dbReference>